<dbReference type="OrthoDB" id="4161095at2759"/>
<evidence type="ECO:0000313" key="3">
    <source>
        <dbReference type="Proteomes" id="UP000024837"/>
    </source>
</evidence>
<protein>
    <submittedName>
        <fullName evidence="2">Uncharacterized protein</fullName>
    </submittedName>
</protein>
<dbReference type="AlphaFoldDB" id="W7HK13"/>
<feature type="region of interest" description="Disordered" evidence="1">
    <location>
        <begin position="1"/>
        <end position="65"/>
    </location>
</feature>
<feature type="compositionally biased region" description="Polar residues" evidence="1">
    <location>
        <begin position="8"/>
        <end position="25"/>
    </location>
</feature>
<dbReference type="EMBL" id="KI966443">
    <property type="protein sequence ID" value="EWC44331.1"/>
    <property type="molecule type" value="Genomic_DNA"/>
</dbReference>
<name>W7HK13_9PEZI</name>
<evidence type="ECO:0000313" key="2">
    <source>
        <dbReference type="EMBL" id="EWC44331.1"/>
    </source>
</evidence>
<sequence>MAPVSYSYEFSSSKTTSTPAGTASRTVHTTPAGTTVTERTQPTDGEQNTSTNYFPSGNRQGGSNDISITAEEAERRYLEAMEDEYAKREGGA</sequence>
<gene>
    <name evidence="2" type="ORF">DRE_01157</name>
</gene>
<feature type="compositionally biased region" description="Polar residues" evidence="1">
    <location>
        <begin position="38"/>
        <end position="65"/>
    </location>
</feature>
<organism evidence="2 3">
    <name type="scientific">Drechslerella stenobrocha 248</name>
    <dbReference type="NCBI Taxonomy" id="1043628"/>
    <lineage>
        <taxon>Eukaryota</taxon>
        <taxon>Fungi</taxon>
        <taxon>Dikarya</taxon>
        <taxon>Ascomycota</taxon>
        <taxon>Pezizomycotina</taxon>
        <taxon>Orbiliomycetes</taxon>
        <taxon>Orbiliales</taxon>
        <taxon>Orbiliaceae</taxon>
        <taxon>Drechslerella</taxon>
    </lineage>
</organism>
<keyword evidence="3" id="KW-1185">Reference proteome</keyword>
<dbReference type="HOGENOM" id="CLU_122943_1_0_1"/>
<reference evidence="2 3" key="1">
    <citation type="submission" date="2013-05" db="EMBL/GenBank/DDBJ databases">
        <title>Drechslerella stenobrocha genome reveals carnivorous origination and mechanical trapping mechanism of predatory fungi.</title>
        <authorList>
            <person name="Liu X."/>
            <person name="Zhang W."/>
            <person name="Liu K."/>
        </authorList>
    </citation>
    <scope>NUCLEOTIDE SEQUENCE [LARGE SCALE GENOMIC DNA]</scope>
    <source>
        <strain evidence="2 3">248</strain>
    </source>
</reference>
<proteinExistence type="predicted"/>
<feature type="compositionally biased region" description="Low complexity" evidence="1">
    <location>
        <begin position="26"/>
        <end position="37"/>
    </location>
</feature>
<evidence type="ECO:0000256" key="1">
    <source>
        <dbReference type="SAM" id="MobiDB-lite"/>
    </source>
</evidence>
<dbReference type="Proteomes" id="UP000024837">
    <property type="component" value="Unassembled WGS sequence"/>
</dbReference>
<accession>W7HK13</accession>